<evidence type="ECO:0000313" key="3">
    <source>
        <dbReference type="Proteomes" id="UP000461443"/>
    </source>
</evidence>
<dbReference type="EMBL" id="WUBS01000002">
    <property type="protein sequence ID" value="NDL61963.1"/>
    <property type="molecule type" value="Genomic_DNA"/>
</dbReference>
<organism evidence="2 3">
    <name type="scientific">Acerihabitans arboris</name>
    <dbReference type="NCBI Taxonomy" id="2691583"/>
    <lineage>
        <taxon>Bacteria</taxon>
        <taxon>Pseudomonadati</taxon>
        <taxon>Pseudomonadota</taxon>
        <taxon>Gammaproteobacteria</taxon>
        <taxon>Enterobacterales</taxon>
        <taxon>Pectobacteriaceae</taxon>
        <taxon>Acerihabitans</taxon>
    </lineage>
</organism>
<feature type="compositionally biased region" description="Basic and acidic residues" evidence="1">
    <location>
        <begin position="45"/>
        <end position="55"/>
    </location>
</feature>
<keyword evidence="3" id="KW-1185">Reference proteome</keyword>
<dbReference type="RefSeq" id="WP_162364631.1">
    <property type="nucleotide sequence ID" value="NZ_WUBS01000002.1"/>
</dbReference>
<feature type="compositionally biased region" description="Basic and acidic residues" evidence="1">
    <location>
        <begin position="1"/>
        <end position="10"/>
    </location>
</feature>
<feature type="region of interest" description="Disordered" evidence="1">
    <location>
        <begin position="1"/>
        <end position="61"/>
    </location>
</feature>
<comment type="caution">
    <text evidence="2">The sequence shown here is derived from an EMBL/GenBank/DDBJ whole genome shotgun (WGS) entry which is preliminary data.</text>
</comment>
<sequence>MSKKPAENSSKKNVNVQSAESKSGKNENHPAANEGGNTQPAPTKQGRDRDQNKKSRENKHK</sequence>
<dbReference type="Proteomes" id="UP000461443">
    <property type="component" value="Unassembled WGS sequence"/>
</dbReference>
<proteinExistence type="predicted"/>
<protein>
    <submittedName>
        <fullName evidence="2">Uncharacterized protein</fullName>
    </submittedName>
</protein>
<gene>
    <name evidence="2" type="ORF">GRH90_04200</name>
</gene>
<evidence type="ECO:0000256" key="1">
    <source>
        <dbReference type="SAM" id="MobiDB-lite"/>
    </source>
</evidence>
<accession>A0A845SAX2</accession>
<dbReference type="AlphaFoldDB" id="A0A845SAX2"/>
<feature type="compositionally biased region" description="Polar residues" evidence="1">
    <location>
        <begin position="11"/>
        <end position="21"/>
    </location>
</feature>
<name>A0A845SAX2_9GAMM</name>
<evidence type="ECO:0000313" key="2">
    <source>
        <dbReference type="EMBL" id="NDL61963.1"/>
    </source>
</evidence>
<reference evidence="2 3" key="2">
    <citation type="submission" date="2020-02" db="EMBL/GenBank/DDBJ databases">
        <title>The new genus of Enterobacteriales.</title>
        <authorList>
            <person name="Kim I.S."/>
        </authorList>
    </citation>
    <scope>NUCLEOTIDE SEQUENCE [LARGE SCALE GENOMIC DNA]</scope>
    <source>
        <strain evidence="2 3">SAP-6</strain>
    </source>
</reference>
<reference evidence="2 3" key="1">
    <citation type="submission" date="2019-12" db="EMBL/GenBank/DDBJ databases">
        <authorList>
            <person name="Lee S.D."/>
        </authorList>
    </citation>
    <scope>NUCLEOTIDE SEQUENCE [LARGE SCALE GENOMIC DNA]</scope>
    <source>
        <strain evidence="2 3">SAP-6</strain>
    </source>
</reference>